<dbReference type="KEGG" id="uli:ETAA1_28720"/>
<dbReference type="SUPFAM" id="SSF53448">
    <property type="entry name" value="Nucleotide-diphospho-sugar transferases"/>
    <property type="match status" value="1"/>
</dbReference>
<feature type="site" description="Transition state stabilizer" evidence="3">
    <location>
        <position position="23"/>
    </location>
</feature>
<dbReference type="InterPro" id="IPR034683">
    <property type="entry name" value="IspD/TarI"/>
</dbReference>
<gene>
    <name evidence="3 4" type="primary">ispD</name>
    <name evidence="4" type="ORF">ETAA1_28720</name>
</gene>
<dbReference type="GO" id="GO:0050518">
    <property type="term" value="F:2-C-methyl-D-erythritol 4-phosphate cytidylyltransferase activity"/>
    <property type="evidence" value="ECO:0007669"/>
    <property type="project" value="UniProtKB-UniRule"/>
</dbReference>
<evidence type="ECO:0000313" key="4">
    <source>
        <dbReference type="EMBL" id="QDU20909.1"/>
    </source>
</evidence>
<feature type="site" description="Positions MEP for the nucleophilic attack" evidence="3">
    <location>
        <position position="156"/>
    </location>
</feature>
<dbReference type="Proteomes" id="UP000319576">
    <property type="component" value="Chromosome"/>
</dbReference>
<feature type="site" description="Transition state stabilizer" evidence="3">
    <location>
        <position position="16"/>
    </location>
</feature>
<reference evidence="4 5" key="1">
    <citation type="submission" date="2019-02" db="EMBL/GenBank/DDBJ databases">
        <title>Deep-cultivation of Planctomycetes and their phenomic and genomic characterization uncovers novel biology.</title>
        <authorList>
            <person name="Wiegand S."/>
            <person name="Jogler M."/>
            <person name="Boedeker C."/>
            <person name="Pinto D."/>
            <person name="Vollmers J."/>
            <person name="Rivas-Marin E."/>
            <person name="Kohn T."/>
            <person name="Peeters S.H."/>
            <person name="Heuer A."/>
            <person name="Rast P."/>
            <person name="Oberbeckmann S."/>
            <person name="Bunk B."/>
            <person name="Jeske O."/>
            <person name="Meyerdierks A."/>
            <person name="Storesund J.E."/>
            <person name="Kallscheuer N."/>
            <person name="Luecker S."/>
            <person name="Lage O.M."/>
            <person name="Pohl T."/>
            <person name="Merkel B.J."/>
            <person name="Hornburger P."/>
            <person name="Mueller R.-W."/>
            <person name="Bruemmer F."/>
            <person name="Labrenz M."/>
            <person name="Spormann A.M."/>
            <person name="Op den Camp H."/>
            <person name="Overmann J."/>
            <person name="Amann R."/>
            <person name="Jetten M.S.M."/>
            <person name="Mascher T."/>
            <person name="Medema M.H."/>
            <person name="Devos D.P."/>
            <person name="Kaster A.-K."/>
            <person name="Ovreas L."/>
            <person name="Rohde M."/>
            <person name="Galperin M.Y."/>
            <person name="Jogler C."/>
        </authorList>
    </citation>
    <scope>NUCLEOTIDE SEQUENCE [LARGE SCALE GENOMIC DNA]</scope>
    <source>
        <strain evidence="4 5">ETA_A1</strain>
    </source>
</reference>
<accession>A0A517XTR6</accession>
<evidence type="ECO:0000256" key="3">
    <source>
        <dbReference type="HAMAP-Rule" id="MF_00108"/>
    </source>
</evidence>
<comment type="catalytic activity">
    <reaction evidence="3">
        <text>2-C-methyl-D-erythritol 4-phosphate + CTP + H(+) = 4-CDP-2-C-methyl-D-erythritol + diphosphate</text>
        <dbReference type="Rhea" id="RHEA:13429"/>
        <dbReference type="ChEBI" id="CHEBI:15378"/>
        <dbReference type="ChEBI" id="CHEBI:33019"/>
        <dbReference type="ChEBI" id="CHEBI:37563"/>
        <dbReference type="ChEBI" id="CHEBI:57823"/>
        <dbReference type="ChEBI" id="CHEBI:58262"/>
        <dbReference type="EC" id="2.7.7.60"/>
    </reaction>
</comment>
<dbReference type="Pfam" id="PF01128">
    <property type="entry name" value="IspD"/>
    <property type="match status" value="1"/>
</dbReference>
<evidence type="ECO:0000256" key="2">
    <source>
        <dbReference type="ARBA" id="ARBA00022695"/>
    </source>
</evidence>
<keyword evidence="1 3" id="KW-0808">Transferase</keyword>
<dbReference type="InterPro" id="IPR001228">
    <property type="entry name" value="IspD"/>
</dbReference>
<dbReference type="OrthoDB" id="9806837at2"/>
<dbReference type="RefSeq" id="WP_145239281.1">
    <property type="nucleotide sequence ID" value="NZ_CP036273.1"/>
</dbReference>
<comment type="function">
    <text evidence="3">Catalyzes the formation of 4-diphosphocytidyl-2-C-methyl-D-erythritol from CTP and 2-C-methyl-D-erythritol 4-phosphate (MEP).</text>
</comment>
<organism evidence="4 5">
    <name type="scientific">Urbifossiella limnaea</name>
    <dbReference type="NCBI Taxonomy" id="2528023"/>
    <lineage>
        <taxon>Bacteria</taxon>
        <taxon>Pseudomonadati</taxon>
        <taxon>Planctomycetota</taxon>
        <taxon>Planctomycetia</taxon>
        <taxon>Gemmatales</taxon>
        <taxon>Gemmataceae</taxon>
        <taxon>Urbifossiella</taxon>
    </lineage>
</organism>
<dbReference type="PANTHER" id="PTHR32125:SF4">
    <property type="entry name" value="2-C-METHYL-D-ERYTHRITOL 4-PHOSPHATE CYTIDYLYLTRANSFERASE, CHLOROPLASTIC"/>
    <property type="match status" value="1"/>
</dbReference>
<name>A0A517XTR6_9BACT</name>
<evidence type="ECO:0000256" key="1">
    <source>
        <dbReference type="ARBA" id="ARBA00022679"/>
    </source>
</evidence>
<comment type="similarity">
    <text evidence="3">Belongs to the IspD/TarI cytidylyltransferase family. IspD subfamily.</text>
</comment>
<dbReference type="InterPro" id="IPR050088">
    <property type="entry name" value="IspD/TarI_cytidylyltransf_bact"/>
</dbReference>
<dbReference type="EMBL" id="CP036273">
    <property type="protein sequence ID" value="QDU20909.1"/>
    <property type="molecule type" value="Genomic_DNA"/>
</dbReference>
<dbReference type="FunFam" id="3.90.550.10:FF:000003">
    <property type="entry name" value="2-C-methyl-D-erythritol 4-phosphate cytidylyltransferase"/>
    <property type="match status" value="1"/>
</dbReference>
<dbReference type="HAMAP" id="MF_00108">
    <property type="entry name" value="IspD"/>
    <property type="match status" value="1"/>
</dbReference>
<dbReference type="EC" id="2.7.7.60" evidence="3"/>
<protein>
    <recommendedName>
        <fullName evidence="3">2-C-methyl-D-erythritol 4-phosphate cytidylyltransferase</fullName>
        <ecNumber evidence="3">2.7.7.60</ecNumber>
    </recommendedName>
    <alternativeName>
        <fullName evidence="3">4-diphosphocytidyl-2C-methyl-D-erythritol synthase</fullName>
    </alternativeName>
    <alternativeName>
        <fullName evidence="3">MEP cytidylyltransferase</fullName>
        <shortName evidence="3">MCT</shortName>
    </alternativeName>
</protein>
<dbReference type="GO" id="GO:0019288">
    <property type="term" value="P:isopentenyl diphosphate biosynthetic process, methylerythritol 4-phosphate pathway"/>
    <property type="evidence" value="ECO:0007669"/>
    <property type="project" value="UniProtKB-UniRule"/>
</dbReference>
<dbReference type="InterPro" id="IPR029044">
    <property type="entry name" value="Nucleotide-diphossugar_trans"/>
</dbReference>
<dbReference type="NCBIfam" id="TIGR00453">
    <property type="entry name" value="ispD"/>
    <property type="match status" value="1"/>
</dbReference>
<proteinExistence type="inferred from homology"/>
<feature type="site" description="Positions MEP for the nucleophilic attack" evidence="3">
    <location>
        <position position="212"/>
    </location>
</feature>
<evidence type="ECO:0000313" key="5">
    <source>
        <dbReference type="Proteomes" id="UP000319576"/>
    </source>
</evidence>
<dbReference type="AlphaFoldDB" id="A0A517XTR6"/>
<dbReference type="PANTHER" id="PTHR32125">
    <property type="entry name" value="2-C-METHYL-D-ERYTHRITOL 4-PHOSPHATE CYTIDYLYLTRANSFERASE, CHLOROPLASTIC"/>
    <property type="match status" value="1"/>
</dbReference>
<dbReference type="UniPathway" id="UPA00056">
    <property type="reaction ID" value="UER00093"/>
</dbReference>
<sequence>MPSVAVVIPAAGQSSRFGGLEKKPFVSLDGRPVWQRSAELFWNRPDVSRVYLVLSPDDRADFRARFGHLIAFANVELVDGGAERFESVANALARVPSGVELIAVHDAVRPLGTPALIDAVFGAAAEHGAALLAVPVADTLKRVDAATNRVVGTTPRTGLWQAQTPQVFRRDWLLDAYARRADVPQPVTDDAQLVEAAGYPVVVVPGSATNFKITTRDDLSLAELILKARTGSREADQPPVRFDDEAKW</sequence>
<comment type="pathway">
    <text evidence="3">Isoprenoid biosynthesis; isopentenyl diphosphate biosynthesis via DXP pathway; isopentenyl diphosphate from 1-deoxy-D-xylulose 5-phosphate: step 2/6.</text>
</comment>
<keyword evidence="5" id="KW-1185">Reference proteome</keyword>
<dbReference type="Gene3D" id="3.90.550.10">
    <property type="entry name" value="Spore Coat Polysaccharide Biosynthesis Protein SpsA, Chain A"/>
    <property type="match status" value="1"/>
</dbReference>
<keyword evidence="2 3" id="KW-0548">Nucleotidyltransferase</keyword>
<keyword evidence="3" id="KW-0414">Isoprene biosynthesis</keyword>
<dbReference type="CDD" id="cd02516">
    <property type="entry name" value="CDP-ME_synthetase"/>
    <property type="match status" value="1"/>
</dbReference>